<reference evidence="3 4" key="1">
    <citation type="journal article" date="2019" name="G3 (Bethesda)">
        <title>Sequencing of a Wild Apple (Malus baccata) Genome Unravels the Differences Between Cultivated and Wild Apple Species Regarding Disease Resistance and Cold Tolerance.</title>
        <authorList>
            <person name="Chen X."/>
        </authorList>
    </citation>
    <scope>NUCLEOTIDE SEQUENCE [LARGE SCALE GENOMIC DNA]</scope>
    <source>
        <strain evidence="4">cv. Shandingzi</strain>
        <tissue evidence="3">Leaves</tissue>
    </source>
</reference>
<keyword evidence="4" id="KW-1185">Reference proteome</keyword>
<dbReference type="SUPFAM" id="SSF54928">
    <property type="entry name" value="RNA-binding domain, RBD"/>
    <property type="match status" value="1"/>
</dbReference>
<dbReference type="InterPro" id="IPR000504">
    <property type="entry name" value="RRM_dom"/>
</dbReference>
<sequence>MATEDLTVQVLNLPPRVTLAELNTFFSYCGTFQQIQLLRDKDQLPYALVTFVQPYAFQTALLLDDATFGGQQIGILPAYDIRIPIVSDEDVKDDHTQTKNQLGFIPTADMLRKSPTANMLKKSKEEMEEKLKLSEGRVLMNQSRSAIYAVEQAAGRMGTALTNNNYVSTGAGGFSDVLDKASRSASELGIRKREK</sequence>
<accession>A0A540KW00</accession>
<dbReference type="InterPro" id="IPR035979">
    <property type="entry name" value="RBD_domain_sf"/>
</dbReference>
<dbReference type="EMBL" id="VIEB01000920">
    <property type="protein sequence ID" value="TQD78182.1"/>
    <property type="molecule type" value="Genomic_DNA"/>
</dbReference>
<feature type="domain" description="RRM" evidence="2">
    <location>
        <begin position="6"/>
        <end position="80"/>
    </location>
</feature>
<organism evidence="3 4">
    <name type="scientific">Malus baccata</name>
    <name type="common">Siberian crab apple</name>
    <name type="synonym">Pyrus baccata</name>
    <dbReference type="NCBI Taxonomy" id="106549"/>
    <lineage>
        <taxon>Eukaryota</taxon>
        <taxon>Viridiplantae</taxon>
        <taxon>Streptophyta</taxon>
        <taxon>Embryophyta</taxon>
        <taxon>Tracheophyta</taxon>
        <taxon>Spermatophyta</taxon>
        <taxon>Magnoliopsida</taxon>
        <taxon>eudicotyledons</taxon>
        <taxon>Gunneridae</taxon>
        <taxon>Pentapetalae</taxon>
        <taxon>rosids</taxon>
        <taxon>fabids</taxon>
        <taxon>Rosales</taxon>
        <taxon>Rosaceae</taxon>
        <taxon>Amygdaloideae</taxon>
        <taxon>Maleae</taxon>
        <taxon>Malus</taxon>
    </lineage>
</organism>
<dbReference type="GO" id="GO:0003723">
    <property type="term" value="F:RNA binding"/>
    <property type="evidence" value="ECO:0007669"/>
    <property type="project" value="UniProtKB-UniRule"/>
</dbReference>
<dbReference type="AlphaFoldDB" id="A0A540KW00"/>
<evidence type="ECO:0000313" key="3">
    <source>
        <dbReference type="EMBL" id="TQD78182.1"/>
    </source>
</evidence>
<name>A0A540KW00_MALBA</name>
<dbReference type="PROSITE" id="PS50102">
    <property type="entry name" value="RRM"/>
    <property type="match status" value="1"/>
</dbReference>
<dbReference type="InterPro" id="IPR012677">
    <property type="entry name" value="Nucleotide-bd_a/b_plait_sf"/>
</dbReference>
<gene>
    <name evidence="3" type="ORF">C1H46_036254</name>
</gene>
<comment type="caution">
    <text evidence="3">The sequence shown here is derived from an EMBL/GenBank/DDBJ whole genome shotgun (WGS) entry which is preliminary data.</text>
</comment>
<dbReference type="PANTHER" id="PTHR32343">
    <property type="entry name" value="SERINE/ARGININE-RICH SPLICING FACTOR"/>
    <property type="match status" value="1"/>
</dbReference>
<dbReference type="SMART" id="SM00360">
    <property type="entry name" value="RRM"/>
    <property type="match status" value="1"/>
</dbReference>
<keyword evidence="1" id="KW-0694">RNA-binding</keyword>
<evidence type="ECO:0000256" key="1">
    <source>
        <dbReference type="PROSITE-ProRule" id="PRU00176"/>
    </source>
</evidence>
<proteinExistence type="predicted"/>
<evidence type="ECO:0000313" key="4">
    <source>
        <dbReference type="Proteomes" id="UP000315295"/>
    </source>
</evidence>
<evidence type="ECO:0000259" key="2">
    <source>
        <dbReference type="PROSITE" id="PS50102"/>
    </source>
</evidence>
<dbReference type="Pfam" id="PF00076">
    <property type="entry name" value="RRM_1"/>
    <property type="match status" value="1"/>
</dbReference>
<dbReference type="Proteomes" id="UP000315295">
    <property type="component" value="Unassembled WGS sequence"/>
</dbReference>
<dbReference type="PANTHER" id="PTHR32343:SF44">
    <property type="entry name" value="PROTEIN VIP1-LIKE"/>
    <property type="match status" value="1"/>
</dbReference>
<dbReference type="Gene3D" id="3.30.70.330">
    <property type="match status" value="1"/>
</dbReference>
<protein>
    <recommendedName>
        <fullName evidence="2">RRM domain-containing protein</fullName>
    </recommendedName>
</protein>